<protein>
    <recommendedName>
        <fullName evidence="4">DUF3563 domain-containing protein</fullName>
    </recommendedName>
</protein>
<dbReference type="RefSeq" id="WP_344549077.1">
    <property type="nucleotide sequence ID" value="NZ_BAAATD010000023.1"/>
</dbReference>
<evidence type="ECO:0000256" key="1">
    <source>
        <dbReference type="SAM" id="MobiDB-lite"/>
    </source>
</evidence>
<name>A0ABN3QXG7_9ACTN</name>
<dbReference type="Proteomes" id="UP001501509">
    <property type="component" value="Unassembled WGS sequence"/>
</dbReference>
<organism evidence="2 3">
    <name type="scientific">Actinomadura fulvescens</name>
    <dbReference type="NCBI Taxonomy" id="46160"/>
    <lineage>
        <taxon>Bacteria</taxon>
        <taxon>Bacillati</taxon>
        <taxon>Actinomycetota</taxon>
        <taxon>Actinomycetes</taxon>
        <taxon>Streptosporangiales</taxon>
        <taxon>Thermomonosporaceae</taxon>
        <taxon>Actinomadura</taxon>
    </lineage>
</organism>
<accession>A0ABN3QXG7</accession>
<evidence type="ECO:0000313" key="2">
    <source>
        <dbReference type="EMBL" id="GAA2637623.1"/>
    </source>
</evidence>
<comment type="caution">
    <text evidence="2">The sequence shown here is derived from an EMBL/GenBank/DDBJ whole genome shotgun (WGS) entry which is preliminary data.</text>
</comment>
<sequence>MGFLDRLSRGRSPRRDAAARERRRTPSFREMRARLRTEKAEAKLLETETEIHQEAARLRRRMRPRR</sequence>
<evidence type="ECO:0000313" key="3">
    <source>
        <dbReference type="Proteomes" id="UP001501509"/>
    </source>
</evidence>
<proteinExistence type="predicted"/>
<reference evidence="2 3" key="1">
    <citation type="journal article" date="2019" name="Int. J. Syst. Evol. Microbiol.">
        <title>The Global Catalogue of Microorganisms (GCM) 10K type strain sequencing project: providing services to taxonomists for standard genome sequencing and annotation.</title>
        <authorList>
            <consortium name="The Broad Institute Genomics Platform"/>
            <consortium name="The Broad Institute Genome Sequencing Center for Infectious Disease"/>
            <person name="Wu L."/>
            <person name="Ma J."/>
        </authorList>
    </citation>
    <scope>NUCLEOTIDE SEQUENCE [LARGE SCALE GENOMIC DNA]</scope>
    <source>
        <strain evidence="2 3">JCM 6833</strain>
    </source>
</reference>
<evidence type="ECO:0008006" key="4">
    <source>
        <dbReference type="Google" id="ProtNLM"/>
    </source>
</evidence>
<feature type="region of interest" description="Disordered" evidence="1">
    <location>
        <begin position="1"/>
        <end position="27"/>
    </location>
</feature>
<gene>
    <name evidence="2" type="ORF">GCM10010411_91640</name>
</gene>
<dbReference type="EMBL" id="BAAATD010000023">
    <property type="protein sequence ID" value="GAA2637623.1"/>
    <property type="molecule type" value="Genomic_DNA"/>
</dbReference>
<keyword evidence="3" id="KW-1185">Reference proteome</keyword>